<organism evidence="2 3">
    <name type="scientific">Taylorella equigenitalis (strain MCE9)</name>
    <dbReference type="NCBI Taxonomy" id="937774"/>
    <lineage>
        <taxon>Bacteria</taxon>
        <taxon>Pseudomonadati</taxon>
        <taxon>Pseudomonadota</taxon>
        <taxon>Betaproteobacteria</taxon>
        <taxon>Burkholderiales</taxon>
        <taxon>Alcaligenaceae</taxon>
        <taxon>Taylorella</taxon>
    </lineage>
</organism>
<protein>
    <recommendedName>
        <fullName evidence="4">DUF4857 domain-containing protein</fullName>
    </recommendedName>
</protein>
<keyword evidence="1" id="KW-0472">Membrane</keyword>
<evidence type="ECO:0008006" key="4">
    <source>
        <dbReference type="Google" id="ProtNLM"/>
    </source>
</evidence>
<proteinExistence type="predicted"/>
<accession>A0A654KGX9</accession>
<dbReference type="Proteomes" id="UP000007472">
    <property type="component" value="Chromosome"/>
</dbReference>
<keyword evidence="1" id="KW-0812">Transmembrane</keyword>
<dbReference type="EMBL" id="CP002456">
    <property type="protein sequence ID" value="ADU91703.1"/>
    <property type="molecule type" value="Genomic_DNA"/>
</dbReference>
<feature type="transmembrane region" description="Helical" evidence="1">
    <location>
        <begin position="395"/>
        <end position="416"/>
    </location>
</feature>
<keyword evidence="1" id="KW-1133">Transmembrane helix</keyword>
<dbReference type="Pfam" id="PF16149">
    <property type="entry name" value="DUF4857"/>
    <property type="match status" value="1"/>
</dbReference>
<feature type="transmembrane region" description="Helical" evidence="1">
    <location>
        <begin position="364"/>
        <end position="383"/>
    </location>
</feature>
<evidence type="ECO:0000256" key="1">
    <source>
        <dbReference type="SAM" id="Phobius"/>
    </source>
</evidence>
<dbReference type="InterPro" id="IPR032333">
    <property type="entry name" value="DUF4857"/>
</dbReference>
<gene>
    <name evidence="2" type="ordered locus">TEQUI_0765</name>
</gene>
<reference evidence="2 3" key="1">
    <citation type="journal article" date="2011" name="J. Bacteriol.">
        <title>Genome sequence of Taylorella equigenitalis MCE9, the causative agent of contagious equine metritis.</title>
        <authorList>
            <person name="Hebert L."/>
            <person name="Moumen B."/>
            <person name="Duquesne F."/>
            <person name="Breuil M.F."/>
            <person name="Laugier C."/>
            <person name="Batto J.M."/>
            <person name="Renault P."/>
            <person name="Petry S."/>
        </authorList>
    </citation>
    <scope>NUCLEOTIDE SEQUENCE [LARGE SCALE GENOMIC DNA]</scope>
    <source>
        <strain evidence="2 3">MCE9</strain>
    </source>
</reference>
<sequence length="425" mass="50012">MIVFSRLCLYFVCVMAMASVLPSYVKQIFPLGYKTSIINYSADLDKLIFSNYENGNWSYADEDGRELTKEEMNKALPFKNLYSLMRLKQLPEKVGDWTFDPDLAYKFINRERFSAHRLDKPKLKLYTLMESNPGIDGFDTPDDLFRITDYGIEFIDLETNNVNKSKSHELTELMKSQGFNFPHKFIADSPDPRKTIDNGVFIVDSDYRVFHLKLLNGRFSLVRTDTILPQNTVDIDVLEQARQQFHAMITTTDSLLLLKWDDYGIVKVPFNEYKPYSENIAIDGDYLNWEFTRSAVDDSRRDFVVTDRDLNTYKRHHWELDKDYKNKKWNVRNAVGFFFPYFVKFDLKERTQNNIYLRLMGAEWWIMILGSMVSVFAYMLVCNRGRSWSRWARPSIWDLLFLCITSFYGLIVLLILGPVKIGRPD</sequence>
<dbReference type="KEGG" id="teq:TEQUI_0765"/>
<name>A0A654KGX9_TAYEM</name>
<evidence type="ECO:0000313" key="3">
    <source>
        <dbReference type="Proteomes" id="UP000007472"/>
    </source>
</evidence>
<evidence type="ECO:0000313" key="2">
    <source>
        <dbReference type="EMBL" id="ADU91703.1"/>
    </source>
</evidence>
<dbReference type="AlphaFoldDB" id="A0A654KGX9"/>